<dbReference type="Proteomes" id="UP000776700">
    <property type="component" value="Unassembled WGS sequence"/>
</dbReference>
<feature type="transmembrane region" description="Helical" evidence="1">
    <location>
        <begin position="286"/>
        <end position="304"/>
    </location>
</feature>
<feature type="transmembrane region" description="Helical" evidence="1">
    <location>
        <begin position="37"/>
        <end position="57"/>
    </location>
</feature>
<dbReference type="InterPro" id="IPR002656">
    <property type="entry name" value="Acyl_transf_3_dom"/>
</dbReference>
<reference evidence="3" key="2">
    <citation type="submission" date="2021-09" db="EMBL/GenBank/DDBJ databases">
        <authorList>
            <person name="Gilroy R."/>
        </authorList>
    </citation>
    <scope>NUCLEOTIDE SEQUENCE</scope>
    <source>
        <strain evidence="3">1277</strain>
    </source>
</reference>
<feature type="transmembrane region" description="Helical" evidence="1">
    <location>
        <begin position="69"/>
        <end position="92"/>
    </location>
</feature>
<keyword evidence="3" id="KW-0012">Acyltransferase</keyword>
<keyword evidence="1" id="KW-0812">Transmembrane</keyword>
<feature type="transmembrane region" description="Helical" evidence="1">
    <location>
        <begin position="128"/>
        <end position="144"/>
    </location>
</feature>
<reference evidence="3" key="1">
    <citation type="journal article" date="2021" name="PeerJ">
        <title>Extensive microbial diversity within the chicken gut microbiome revealed by metagenomics and culture.</title>
        <authorList>
            <person name="Gilroy R."/>
            <person name="Ravi A."/>
            <person name="Getino M."/>
            <person name="Pursley I."/>
            <person name="Horton D.L."/>
            <person name="Alikhan N.F."/>
            <person name="Baker D."/>
            <person name="Gharbi K."/>
            <person name="Hall N."/>
            <person name="Watson M."/>
            <person name="Adriaenssens E.M."/>
            <person name="Foster-Nyarko E."/>
            <person name="Jarju S."/>
            <person name="Secka A."/>
            <person name="Antonio M."/>
            <person name="Oren A."/>
            <person name="Chaudhuri R.R."/>
            <person name="La Ragione R."/>
            <person name="Hildebrand F."/>
            <person name="Pallen M.J."/>
        </authorList>
    </citation>
    <scope>NUCLEOTIDE SEQUENCE</scope>
    <source>
        <strain evidence="3">1277</strain>
    </source>
</reference>
<sequence length="324" mass="38272">MAITNKKYFIDNIKVVLIFLVVFGHLIERYIDTSNTLMGIYMFIYIFHMPLFVYISGYLSKNINKSNKIFLKNLLIPYIFLNIIWYVLAYIYTGEINLPIIYPGWTLWFLLSLFFWRSSLKYLIKFKYILPISFILGILIGIIPNGSILSFSRTIVFLPFFLLGYYTDTQKIKYIFNKVNIGICILGILTFMIVSFFIANKNILDYRFLYGSHSYKELGIDIYIGIISRTLLYISSMLLSLFILYIIPTNKTFFTHIGKSTMYIYVFHTYIVLIIFYLIPSWNKSFFTNLIIIVSPLLITYILSYKCFEKIYNMVLNPICKLIK</sequence>
<feature type="transmembrane region" description="Helical" evidence="1">
    <location>
        <begin position="12"/>
        <end position="31"/>
    </location>
</feature>
<feature type="transmembrane region" description="Helical" evidence="1">
    <location>
        <begin position="179"/>
        <end position="199"/>
    </location>
</feature>
<evidence type="ECO:0000313" key="4">
    <source>
        <dbReference type="Proteomes" id="UP000776700"/>
    </source>
</evidence>
<keyword evidence="3" id="KW-0808">Transferase</keyword>
<evidence type="ECO:0000259" key="2">
    <source>
        <dbReference type="Pfam" id="PF01757"/>
    </source>
</evidence>
<comment type="caution">
    <text evidence="3">The sequence shown here is derived from an EMBL/GenBank/DDBJ whole genome shotgun (WGS) entry which is preliminary data.</text>
</comment>
<dbReference type="PANTHER" id="PTHR37312:SF1">
    <property type="entry name" value="MEMBRANE-BOUND ACYLTRANSFERASE YKRP-RELATED"/>
    <property type="match status" value="1"/>
</dbReference>
<feature type="domain" description="Acyltransferase 3" evidence="2">
    <location>
        <begin position="8"/>
        <end position="304"/>
    </location>
</feature>
<keyword evidence="1" id="KW-0472">Membrane</keyword>
<keyword evidence="1" id="KW-1133">Transmembrane helix</keyword>
<feature type="transmembrane region" description="Helical" evidence="1">
    <location>
        <begin position="150"/>
        <end position="167"/>
    </location>
</feature>
<name>A0A921N373_9FIRM</name>
<dbReference type="AlphaFoldDB" id="A0A921N373"/>
<dbReference type="EMBL" id="DYUB01000319">
    <property type="protein sequence ID" value="HJG97474.1"/>
    <property type="molecule type" value="Genomic_DNA"/>
</dbReference>
<dbReference type="GO" id="GO:0016747">
    <property type="term" value="F:acyltransferase activity, transferring groups other than amino-acyl groups"/>
    <property type="evidence" value="ECO:0007669"/>
    <property type="project" value="InterPro"/>
</dbReference>
<proteinExistence type="predicted"/>
<gene>
    <name evidence="3" type="ORF">K8V90_10260</name>
</gene>
<protein>
    <submittedName>
        <fullName evidence="3">Acyltransferase family protein</fullName>
    </submittedName>
</protein>
<accession>A0A921N373</accession>
<dbReference type="InterPro" id="IPR052734">
    <property type="entry name" value="Nod_factor_acetyltransferase"/>
</dbReference>
<evidence type="ECO:0000256" key="1">
    <source>
        <dbReference type="SAM" id="Phobius"/>
    </source>
</evidence>
<feature type="transmembrane region" description="Helical" evidence="1">
    <location>
        <begin position="98"/>
        <end position="116"/>
    </location>
</feature>
<organism evidence="3 4">
    <name type="scientific">Romboutsia timonensis</name>
    <dbReference type="NCBI Taxonomy" id="1776391"/>
    <lineage>
        <taxon>Bacteria</taxon>
        <taxon>Bacillati</taxon>
        <taxon>Bacillota</taxon>
        <taxon>Clostridia</taxon>
        <taxon>Peptostreptococcales</taxon>
        <taxon>Peptostreptococcaceae</taxon>
        <taxon>Romboutsia</taxon>
    </lineage>
</organism>
<feature type="transmembrane region" description="Helical" evidence="1">
    <location>
        <begin position="260"/>
        <end position="280"/>
    </location>
</feature>
<dbReference type="PANTHER" id="PTHR37312">
    <property type="entry name" value="MEMBRANE-BOUND ACYLTRANSFERASE YKRP-RELATED"/>
    <property type="match status" value="1"/>
</dbReference>
<dbReference type="Pfam" id="PF01757">
    <property type="entry name" value="Acyl_transf_3"/>
    <property type="match status" value="1"/>
</dbReference>
<feature type="transmembrane region" description="Helical" evidence="1">
    <location>
        <begin position="222"/>
        <end position="248"/>
    </location>
</feature>
<evidence type="ECO:0000313" key="3">
    <source>
        <dbReference type="EMBL" id="HJG97474.1"/>
    </source>
</evidence>